<dbReference type="Proteomes" id="UP000738879">
    <property type="component" value="Unassembled WGS sequence"/>
</dbReference>
<accession>A0A943BPG2</accession>
<feature type="domain" description="GmrSD restriction endonucleases C-terminal" evidence="2">
    <location>
        <begin position="421"/>
        <end position="598"/>
    </location>
</feature>
<dbReference type="Pfam" id="PF03235">
    <property type="entry name" value="GmrSD_N"/>
    <property type="match status" value="1"/>
</dbReference>
<reference evidence="3" key="1">
    <citation type="submission" date="2021-02" db="EMBL/GenBank/DDBJ databases">
        <title>Infant gut strain persistence is associated with maternal origin, phylogeny, and functional potential including surface adhesion and iron acquisition.</title>
        <authorList>
            <person name="Lou Y.C."/>
        </authorList>
    </citation>
    <scope>NUCLEOTIDE SEQUENCE</scope>
    <source>
        <strain evidence="3">L3_128_245G1_dasL3_128_245G1_concoct_49</strain>
    </source>
</reference>
<sequence>MRIEPAKKKVSELFPIQGAIRYDIPCFQRPYSWSEEQICQLLEDVCTEDSGYYAGNILVICDGDDFSVIDGQQRLTTISLFLLALSDLFRQYSDVELAIENKGFIKRQLFSDGMYTCPRINLLEKDAEIYSDLLRISLGEELKGKWGNRRLYQRFQYVRNTLSEEFQSFSSMNDFYQKLMEVTLLRIDVPDVTDAFMVFSSLNSKGQPLTLVDLLKGEFIGKAASAGHAEKVVLDNWNELSAILSFGEDELSERFATQFLLNNLDAFENEAGNSATKSKALSRYQSILNEKYAAGVDYLDVLVRRSKVFARIVRPDLCEEVDPEELSSLERLGKLESTQAIPLLMFFIQEMSELGLEQEHIYQILNALIDFYVRRNIVLTPKSSNIRAKFLALIRQIRKEGARGREIVDGVINVLEELSVSDEQFKAALNQPVYDKNAATARFVLIDIERRLGGSPIFDKAHPDTLDEYITSRKGKKKHPRWSIEHILPEGNLPECWVNDLADGDAAQAKKTQDEYVHLFGNLTLTPYNPELSQKPFYSEEAANKRDYKDKQNGKYVGLRIGLYLNESIPDGGAGETIDSKRQWGPRDIRRRNDWFVETILKLYPLPSKGAQN</sequence>
<dbReference type="InterPro" id="IPR004919">
    <property type="entry name" value="GmrSD_N"/>
</dbReference>
<evidence type="ECO:0000313" key="4">
    <source>
        <dbReference type="Proteomes" id="UP000738879"/>
    </source>
</evidence>
<evidence type="ECO:0000259" key="2">
    <source>
        <dbReference type="Pfam" id="PF07510"/>
    </source>
</evidence>
<evidence type="ECO:0000259" key="1">
    <source>
        <dbReference type="Pfam" id="PF03235"/>
    </source>
</evidence>
<dbReference type="InterPro" id="IPR011089">
    <property type="entry name" value="GmrSD_C"/>
</dbReference>
<evidence type="ECO:0000313" key="3">
    <source>
        <dbReference type="EMBL" id="MBS5147166.1"/>
    </source>
</evidence>
<feature type="domain" description="GmrSD restriction endonucleases N-terminal" evidence="1">
    <location>
        <begin position="19"/>
        <end position="219"/>
    </location>
</feature>
<proteinExistence type="predicted"/>
<protein>
    <submittedName>
        <fullName evidence="3">DUF262 domain-containing protein</fullName>
    </submittedName>
</protein>
<dbReference type="EMBL" id="JAGZJA010000007">
    <property type="protein sequence ID" value="MBS5147166.1"/>
    <property type="molecule type" value="Genomic_DNA"/>
</dbReference>
<dbReference type="PANTHER" id="PTHR35149">
    <property type="entry name" value="SLL5132 PROTEIN"/>
    <property type="match status" value="1"/>
</dbReference>
<dbReference type="Pfam" id="PF07510">
    <property type="entry name" value="GmrSD_C"/>
    <property type="match status" value="1"/>
</dbReference>
<dbReference type="PANTHER" id="PTHR35149:SF1">
    <property type="entry name" value="DUF5655 DOMAIN-CONTAINING PROTEIN"/>
    <property type="match status" value="1"/>
</dbReference>
<dbReference type="AlphaFoldDB" id="A0A943BPG2"/>
<name>A0A943BPG2_9ACTN</name>
<comment type="caution">
    <text evidence="3">The sequence shown here is derived from an EMBL/GenBank/DDBJ whole genome shotgun (WGS) entry which is preliminary data.</text>
</comment>
<organism evidence="3 4">
    <name type="scientific">Collinsella intestinalis</name>
    <dbReference type="NCBI Taxonomy" id="147207"/>
    <lineage>
        <taxon>Bacteria</taxon>
        <taxon>Bacillati</taxon>
        <taxon>Actinomycetota</taxon>
        <taxon>Coriobacteriia</taxon>
        <taxon>Coriobacteriales</taxon>
        <taxon>Coriobacteriaceae</taxon>
        <taxon>Collinsella</taxon>
    </lineage>
</organism>
<gene>
    <name evidence="3" type="ORF">KHY67_05635</name>
</gene>